<proteinExistence type="predicted"/>
<accession>A0ACD5USS4</accession>
<organism evidence="1 2">
    <name type="scientific">Avena sativa</name>
    <name type="common">Oat</name>
    <dbReference type="NCBI Taxonomy" id="4498"/>
    <lineage>
        <taxon>Eukaryota</taxon>
        <taxon>Viridiplantae</taxon>
        <taxon>Streptophyta</taxon>
        <taxon>Embryophyta</taxon>
        <taxon>Tracheophyta</taxon>
        <taxon>Spermatophyta</taxon>
        <taxon>Magnoliopsida</taxon>
        <taxon>Liliopsida</taxon>
        <taxon>Poales</taxon>
        <taxon>Poaceae</taxon>
        <taxon>BOP clade</taxon>
        <taxon>Pooideae</taxon>
        <taxon>Poodae</taxon>
        <taxon>Poeae</taxon>
        <taxon>Poeae Chloroplast Group 1 (Aveneae type)</taxon>
        <taxon>Aveninae</taxon>
        <taxon>Avena</taxon>
    </lineage>
</organism>
<dbReference type="Proteomes" id="UP001732700">
    <property type="component" value="Chromosome 2C"/>
</dbReference>
<reference evidence="1" key="1">
    <citation type="submission" date="2021-05" db="EMBL/GenBank/DDBJ databases">
        <authorList>
            <person name="Scholz U."/>
            <person name="Mascher M."/>
            <person name="Fiebig A."/>
        </authorList>
    </citation>
    <scope>NUCLEOTIDE SEQUENCE [LARGE SCALE GENOMIC DNA]</scope>
</reference>
<evidence type="ECO:0000313" key="2">
    <source>
        <dbReference type="Proteomes" id="UP001732700"/>
    </source>
</evidence>
<protein>
    <submittedName>
        <fullName evidence="1">Uncharacterized protein</fullName>
    </submittedName>
</protein>
<dbReference type="EnsemblPlants" id="AVESA.00010b.r2.2CG0306950.1">
    <property type="protein sequence ID" value="AVESA.00010b.r2.2CG0306950.1.CDS"/>
    <property type="gene ID" value="AVESA.00010b.r2.2CG0306950"/>
</dbReference>
<name>A0ACD5USS4_AVESA</name>
<reference evidence="1" key="2">
    <citation type="submission" date="2025-09" db="UniProtKB">
        <authorList>
            <consortium name="EnsemblPlants"/>
        </authorList>
    </citation>
    <scope>IDENTIFICATION</scope>
</reference>
<keyword evidence="2" id="KW-1185">Reference proteome</keyword>
<evidence type="ECO:0000313" key="1">
    <source>
        <dbReference type="EnsemblPlants" id="AVESA.00010b.r2.2CG0306950.1.CDS"/>
    </source>
</evidence>
<sequence>MNYCQATTCKPHGGLTSDRPLGLGRTCNILHLHSVWQRSSRSCKLQEKAYRRLVVAACHKRLGRVYASSGKGNLDSVNDPFSMESLNKAMDGAKKQWSIQGLLMEQIAKITGQGSGRNGGNNNRYGGNGGGSDGPEDESFTDSLYEMVQILLATVAFVLTYIHIIRGEELYRLARDYTKYLVTGKRTSRLKRAMLNWRDFSDSITKKDHTQEDAYGSPIASESLWWQQPKKLAHHLGELFRSNMRPHAQES</sequence>